<protein>
    <submittedName>
        <fullName evidence="1">Uncharacterized protein</fullName>
    </submittedName>
</protein>
<dbReference type="AlphaFoldDB" id="A0A8D8RBB7"/>
<proteinExistence type="predicted"/>
<dbReference type="EMBL" id="HBUF01142459">
    <property type="protein sequence ID" value="CAG6646552.1"/>
    <property type="molecule type" value="Transcribed_RNA"/>
</dbReference>
<accession>A0A8D8RBB7</accession>
<sequence length="100" mass="11933">MYLMSLVATKLKFLKQNNMLEIIKGLIGSHVVLQKRRRLLFCPNREHWWQGQSDDSALGKQSQRQHSCRMSKFKTCRRPDSLVMGRIDYKYRLSIIDYNK</sequence>
<name>A0A8D8RBB7_9HEMI</name>
<evidence type="ECO:0000313" key="1">
    <source>
        <dbReference type="EMBL" id="CAG6646552.1"/>
    </source>
</evidence>
<organism evidence="1">
    <name type="scientific">Cacopsylla melanoneura</name>
    <dbReference type="NCBI Taxonomy" id="428564"/>
    <lineage>
        <taxon>Eukaryota</taxon>
        <taxon>Metazoa</taxon>
        <taxon>Ecdysozoa</taxon>
        <taxon>Arthropoda</taxon>
        <taxon>Hexapoda</taxon>
        <taxon>Insecta</taxon>
        <taxon>Pterygota</taxon>
        <taxon>Neoptera</taxon>
        <taxon>Paraneoptera</taxon>
        <taxon>Hemiptera</taxon>
        <taxon>Sternorrhyncha</taxon>
        <taxon>Psylloidea</taxon>
        <taxon>Psyllidae</taxon>
        <taxon>Psyllinae</taxon>
        <taxon>Cacopsylla</taxon>
    </lineage>
</organism>
<reference evidence="1" key="1">
    <citation type="submission" date="2021-05" db="EMBL/GenBank/DDBJ databases">
        <authorList>
            <person name="Alioto T."/>
            <person name="Alioto T."/>
            <person name="Gomez Garrido J."/>
        </authorList>
    </citation>
    <scope>NUCLEOTIDE SEQUENCE</scope>
</reference>